<dbReference type="SUPFAM" id="SSF63724">
    <property type="entry name" value="Cytolysin/lectin"/>
    <property type="match status" value="1"/>
</dbReference>
<dbReference type="InterPro" id="IPR015926">
    <property type="entry name" value="Cytolysin/lectin"/>
</dbReference>
<dbReference type="OMA" id="YTIAREC"/>
<dbReference type="Bgee" id="ENSNBRG00000003730">
    <property type="expression patterns" value="Expressed in mesonephros and 7 other cell types or tissues"/>
</dbReference>
<evidence type="ECO:0000256" key="2">
    <source>
        <dbReference type="ARBA" id="ARBA00004532"/>
    </source>
</evidence>
<dbReference type="Proteomes" id="UP000261580">
    <property type="component" value="Unassembled WGS sequence"/>
</dbReference>
<feature type="signal peptide" evidence="6">
    <location>
        <begin position="1"/>
        <end position="27"/>
    </location>
</feature>
<dbReference type="STRING" id="32507.ENSNBRP00000004699"/>
<name>A0A3Q4M919_NEOBR</name>
<organism evidence="7 8">
    <name type="scientific">Neolamprologus brichardi</name>
    <name type="common">Fairy cichlid</name>
    <name type="synonym">Lamprologus brichardi</name>
    <dbReference type="NCBI Taxonomy" id="32507"/>
    <lineage>
        <taxon>Eukaryota</taxon>
        <taxon>Metazoa</taxon>
        <taxon>Chordata</taxon>
        <taxon>Craniata</taxon>
        <taxon>Vertebrata</taxon>
        <taxon>Euteleostomi</taxon>
        <taxon>Actinopterygii</taxon>
        <taxon>Neopterygii</taxon>
        <taxon>Teleostei</taxon>
        <taxon>Neoteleostei</taxon>
        <taxon>Acanthomorphata</taxon>
        <taxon>Ovalentaria</taxon>
        <taxon>Cichlomorphae</taxon>
        <taxon>Cichliformes</taxon>
        <taxon>Cichlidae</taxon>
        <taxon>African cichlids</taxon>
        <taxon>Pseudocrenilabrinae</taxon>
        <taxon>Lamprologini</taxon>
        <taxon>Neolamprologus</taxon>
    </lineage>
</organism>
<evidence type="ECO:0000256" key="5">
    <source>
        <dbReference type="ARBA" id="ARBA00023331"/>
    </source>
</evidence>
<dbReference type="GO" id="GO:0044218">
    <property type="term" value="C:other organism cell membrane"/>
    <property type="evidence" value="ECO:0007669"/>
    <property type="project" value="UniProtKB-KW"/>
</dbReference>
<evidence type="ECO:0000256" key="1">
    <source>
        <dbReference type="ARBA" id="ARBA00004175"/>
    </source>
</evidence>
<evidence type="ECO:0000313" key="7">
    <source>
        <dbReference type="Ensembl" id="ENSNBRP00000004699.1"/>
    </source>
</evidence>
<dbReference type="PANTHER" id="PTHR40388">
    <property type="entry name" value="BRYOPORIN"/>
    <property type="match status" value="1"/>
</dbReference>
<dbReference type="PANTHER" id="PTHR40388:SF1">
    <property type="entry name" value="BRYOPORIN"/>
    <property type="match status" value="1"/>
</dbReference>
<keyword evidence="4" id="KW-0472">Membrane</keyword>
<protein>
    <submittedName>
        <fullName evidence="7">Uncharacterized protein</fullName>
    </submittedName>
</protein>
<keyword evidence="4" id="KW-1053">Target membrane</keyword>
<dbReference type="InterPro" id="IPR050677">
    <property type="entry name" value="Actinoporin_PFT"/>
</dbReference>
<keyword evidence="3" id="KW-1052">Target cell membrane</keyword>
<evidence type="ECO:0000256" key="4">
    <source>
        <dbReference type="ARBA" id="ARBA00023298"/>
    </source>
</evidence>
<sequence>MDKQRCSHKQKHVLLSLFLLQFADTMGAQQSTMDAQQSTIHITNKTRGYTLRNPSLHFVSGCRQIPLPRKLEPSESGNALFSGSTGHGSVGVFTYDLYNTTTDRADKKIAVMFSFGYSRYSKCFAVGVFDRETNCDNDLFFNKMYYSDERGFVRGKADDHGPDLKYRDDGVDVTLGMTNSSVATLKVVVVLIR</sequence>
<dbReference type="InterPro" id="IPR009104">
    <property type="entry name" value="Anemon_actinoporin-like"/>
</dbReference>
<evidence type="ECO:0000256" key="6">
    <source>
        <dbReference type="SAM" id="SignalP"/>
    </source>
</evidence>
<dbReference type="Gene3D" id="2.60.270.20">
    <property type="entry name" value="Cytolysin/lectin"/>
    <property type="match status" value="1"/>
</dbReference>
<comment type="subcellular location">
    <subcellularLocation>
        <location evidence="2">Nematocyst</location>
    </subcellularLocation>
    <subcellularLocation>
        <location evidence="1">Target cell membrane</location>
    </subcellularLocation>
</comment>
<accession>A0A3Q4M919</accession>
<proteinExistence type="predicted"/>
<dbReference type="GO" id="GO:0046931">
    <property type="term" value="P:pore complex assembly"/>
    <property type="evidence" value="ECO:0007669"/>
    <property type="project" value="InterPro"/>
</dbReference>
<reference evidence="7" key="1">
    <citation type="submission" date="2025-08" db="UniProtKB">
        <authorList>
            <consortium name="Ensembl"/>
        </authorList>
    </citation>
    <scope>IDENTIFICATION</scope>
</reference>
<dbReference type="GO" id="GO:0015267">
    <property type="term" value="F:channel activity"/>
    <property type="evidence" value="ECO:0007669"/>
    <property type="project" value="InterPro"/>
</dbReference>
<dbReference type="Ensembl" id="ENSNBRT00000004840.1">
    <property type="protein sequence ID" value="ENSNBRP00000004699.1"/>
    <property type="gene ID" value="ENSNBRG00000003730.1"/>
</dbReference>
<dbReference type="GO" id="GO:0006812">
    <property type="term" value="P:monoatomic cation transport"/>
    <property type="evidence" value="ECO:0007669"/>
    <property type="project" value="InterPro"/>
</dbReference>
<dbReference type="AlphaFoldDB" id="A0A3Q4M919"/>
<keyword evidence="8" id="KW-1185">Reference proteome</keyword>
<reference evidence="7" key="2">
    <citation type="submission" date="2025-09" db="UniProtKB">
        <authorList>
            <consortium name="Ensembl"/>
        </authorList>
    </citation>
    <scope>IDENTIFICATION</scope>
</reference>
<evidence type="ECO:0000256" key="3">
    <source>
        <dbReference type="ARBA" id="ARBA00022537"/>
    </source>
</evidence>
<dbReference type="Pfam" id="PF06369">
    <property type="entry name" value="Anemone_cytotox"/>
    <property type="match status" value="1"/>
</dbReference>
<dbReference type="GO" id="GO:0042151">
    <property type="term" value="C:nematocyst"/>
    <property type="evidence" value="ECO:0007669"/>
    <property type="project" value="UniProtKB-SubCell"/>
</dbReference>
<evidence type="ECO:0000313" key="8">
    <source>
        <dbReference type="Proteomes" id="UP000261580"/>
    </source>
</evidence>
<dbReference type="GO" id="GO:0046930">
    <property type="term" value="C:pore complex"/>
    <property type="evidence" value="ECO:0007669"/>
    <property type="project" value="InterPro"/>
</dbReference>
<keyword evidence="5" id="KW-0166">Nematocyst</keyword>
<dbReference type="GeneTree" id="ENSGT00940000164286"/>
<feature type="chain" id="PRO_5018756052" evidence="6">
    <location>
        <begin position="28"/>
        <end position="193"/>
    </location>
</feature>
<dbReference type="GO" id="GO:0051715">
    <property type="term" value="P:cytolysis in another organism"/>
    <property type="evidence" value="ECO:0007669"/>
    <property type="project" value="InterPro"/>
</dbReference>
<keyword evidence="6" id="KW-0732">Signal</keyword>